<evidence type="ECO:0000259" key="4">
    <source>
        <dbReference type="PROSITE" id="PS50949"/>
    </source>
</evidence>
<dbReference type="GO" id="GO:0003677">
    <property type="term" value="F:DNA binding"/>
    <property type="evidence" value="ECO:0007669"/>
    <property type="project" value="UniProtKB-KW"/>
</dbReference>
<evidence type="ECO:0000313" key="6">
    <source>
        <dbReference type="Proteomes" id="UP000197692"/>
    </source>
</evidence>
<dbReference type="EMBL" id="LSZF01000001">
    <property type="protein sequence ID" value="OWM36061.1"/>
    <property type="molecule type" value="Genomic_DNA"/>
</dbReference>
<dbReference type="InterPro" id="IPR008920">
    <property type="entry name" value="TF_FadR/GntR_C"/>
</dbReference>
<reference evidence="6" key="1">
    <citation type="submission" date="2016-02" db="EMBL/GenBank/DDBJ databases">
        <title>Genomic analyses of a collection of pathogenic Corynebacterium diphtheriae.</title>
        <authorList>
            <person name="Sangal V."/>
            <person name="Titov L."/>
        </authorList>
    </citation>
    <scope>NUCLEOTIDE SEQUENCE [LARGE SCALE GENOMIC DNA]</scope>
    <source>
        <strain evidence="6">1438</strain>
    </source>
</reference>
<dbReference type="InterPro" id="IPR036388">
    <property type="entry name" value="WH-like_DNA-bd_sf"/>
</dbReference>
<dbReference type="Pfam" id="PF07729">
    <property type="entry name" value="FCD"/>
    <property type="match status" value="1"/>
</dbReference>
<dbReference type="GO" id="GO:0003700">
    <property type="term" value="F:DNA-binding transcription factor activity"/>
    <property type="evidence" value="ECO:0007669"/>
    <property type="project" value="InterPro"/>
</dbReference>
<gene>
    <name evidence="5" type="ORF">AY602_00545</name>
</gene>
<evidence type="ECO:0000313" key="5">
    <source>
        <dbReference type="EMBL" id="OWM36061.1"/>
    </source>
</evidence>
<dbReference type="InterPro" id="IPR011711">
    <property type="entry name" value="GntR_C"/>
</dbReference>
<dbReference type="SUPFAM" id="SSF48008">
    <property type="entry name" value="GntR ligand-binding domain-like"/>
    <property type="match status" value="1"/>
</dbReference>
<dbReference type="InterPro" id="IPR000524">
    <property type="entry name" value="Tscrpt_reg_HTH_GntR"/>
</dbReference>
<dbReference type="PANTHER" id="PTHR43537:SF5">
    <property type="entry name" value="UXU OPERON TRANSCRIPTIONAL REGULATOR"/>
    <property type="match status" value="1"/>
</dbReference>
<dbReference type="SMART" id="SM00345">
    <property type="entry name" value="HTH_GNTR"/>
    <property type="match status" value="1"/>
</dbReference>
<evidence type="ECO:0000256" key="2">
    <source>
        <dbReference type="ARBA" id="ARBA00023125"/>
    </source>
</evidence>
<protein>
    <submittedName>
        <fullName evidence="5">GntR family transcriptional regulator</fullName>
    </submittedName>
</protein>
<keyword evidence="2" id="KW-0238">DNA-binding</keyword>
<dbReference type="SMART" id="SM00895">
    <property type="entry name" value="FCD"/>
    <property type="match status" value="1"/>
</dbReference>
<accession>A0A854NPM0</accession>
<dbReference type="Pfam" id="PF00392">
    <property type="entry name" value="GntR"/>
    <property type="match status" value="1"/>
</dbReference>
<comment type="caution">
    <text evidence="5">The sequence shown here is derived from an EMBL/GenBank/DDBJ whole genome shotgun (WGS) entry which is preliminary data.</text>
</comment>
<name>A0A854NPM0_CORDP</name>
<keyword evidence="1" id="KW-0805">Transcription regulation</keyword>
<dbReference type="Proteomes" id="UP000197692">
    <property type="component" value="Unassembled WGS sequence"/>
</dbReference>
<dbReference type="RefSeq" id="WP_010935561.1">
    <property type="nucleotide sequence ID" value="NZ_JADQUE010000014.1"/>
</dbReference>
<dbReference type="PANTHER" id="PTHR43537">
    <property type="entry name" value="TRANSCRIPTIONAL REGULATOR, GNTR FAMILY"/>
    <property type="match status" value="1"/>
</dbReference>
<sequence>MRKDRVTQGVDRIMQAIADKEFELGQAIPGEAKLAEFLDVSRPTMREVVRTLADRGVLEVVHGRGTFVAPLDHWSDVRSRVDFISRTLSPGEVGFHLTEVRRMIEVGSCGHAAARAEDCDLDRMQTALDAYDAALEAHDVAGIAKSDVEFHNAIFEATKNPVVTALMIPLEGELAASRLRTSAVSEVAERAQEHHRRIYSAIKASDEEGAKNAMRAHMSQTFDDLQRFVGEY</sequence>
<dbReference type="Gene3D" id="1.10.10.10">
    <property type="entry name" value="Winged helix-like DNA-binding domain superfamily/Winged helix DNA-binding domain"/>
    <property type="match status" value="1"/>
</dbReference>
<keyword evidence="3" id="KW-0804">Transcription</keyword>
<dbReference type="PRINTS" id="PR00035">
    <property type="entry name" value="HTHGNTR"/>
</dbReference>
<evidence type="ECO:0000256" key="1">
    <source>
        <dbReference type="ARBA" id="ARBA00023015"/>
    </source>
</evidence>
<dbReference type="InterPro" id="IPR036390">
    <property type="entry name" value="WH_DNA-bd_sf"/>
</dbReference>
<feature type="domain" description="HTH gntR-type" evidence="4">
    <location>
        <begin position="3"/>
        <end position="71"/>
    </location>
</feature>
<dbReference type="AlphaFoldDB" id="A0A854NPM0"/>
<evidence type="ECO:0000256" key="3">
    <source>
        <dbReference type="ARBA" id="ARBA00023163"/>
    </source>
</evidence>
<dbReference type="CDD" id="cd07377">
    <property type="entry name" value="WHTH_GntR"/>
    <property type="match status" value="1"/>
</dbReference>
<dbReference type="Gene3D" id="1.20.120.530">
    <property type="entry name" value="GntR ligand-binding domain-like"/>
    <property type="match status" value="1"/>
</dbReference>
<organism evidence="5 6">
    <name type="scientific">Corynebacterium diphtheriae bv. mitis</name>
    <dbReference type="NCBI Taxonomy" id="1806053"/>
    <lineage>
        <taxon>Bacteria</taxon>
        <taxon>Bacillati</taxon>
        <taxon>Actinomycetota</taxon>
        <taxon>Actinomycetes</taxon>
        <taxon>Mycobacteriales</taxon>
        <taxon>Corynebacteriaceae</taxon>
        <taxon>Corynebacterium</taxon>
    </lineage>
</organism>
<proteinExistence type="predicted"/>
<dbReference type="SUPFAM" id="SSF46785">
    <property type="entry name" value="Winged helix' DNA-binding domain"/>
    <property type="match status" value="1"/>
</dbReference>
<dbReference type="PROSITE" id="PS50949">
    <property type="entry name" value="HTH_GNTR"/>
    <property type="match status" value="1"/>
</dbReference>